<gene>
    <name evidence="2" type="ORF">IPOD504_LOCUS1944</name>
</gene>
<keyword evidence="3" id="KW-1185">Reference proteome</keyword>
<proteinExistence type="predicted"/>
<evidence type="ECO:0000313" key="2">
    <source>
        <dbReference type="EMBL" id="CAH2039746.1"/>
    </source>
</evidence>
<feature type="non-terminal residue" evidence="2">
    <location>
        <position position="1"/>
    </location>
</feature>
<feature type="region of interest" description="Disordered" evidence="1">
    <location>
        <begin position="79"/>
        <end position="138"/>
    </location>
</feature>
<organism evidence="2 3">
    <name type="scientific">Iphiclides podalirius</name>
    <name type="common">scarce swallowtail</name>
    <dbReference type="NCBI Taxonomy" id="110791"/>
    <lineage>
        <taxon>Eukaryota</taxon>
        <taxon>Metazoa</taxon>
        <taxon>Ecdysozoa</taxon>
        <taxon>Arthropoda</taxon>
        <taxon>Hexapoda</taxon>
        <taxon>Insecta</taxon>
        <taxon>Pterygota</taxon>
        <taxon>Neoptera</taxon>
        <taxon>Endopterygota</taxon>
        <taxon>Lepidoptera</taxon>
        <taxon>Glossata</taxon>
        <taxon>Ditrysia</taxon>
        <taxon>Papilionoidea</taxon>
        <taxon>Papilionidae</taxon>
        <taxon>Papilioninae</taxon>
        <taxon>Iphiclides</taxon>
    </lineage>
</organism>
<feature type="compositionally biased region" description="Basic and acidic residues" evidence="1">
    <location>
        <begin position="124"/>
        <end position="138"/>
    </location>
</feature>
<dbReference type="Proteomes" id="UP000837857">
    <property type="component" value="Chromosome 11"/>
</dbReference>
<feature type="compositionally biased region" description="Basic residues" evidence="1">
    <location>
        <begin position="88"/>
        <end position="104"/>
    </location>
</feature>
<name>A0ABN8HTJ8_9NEOP</name>
<feature type="region of interest" description="Disordered" evidence="1">
    <location>
        <begin position="1"/>
        <end position="32"/>
    </location>
</feature>
<sequence>MRIATRPLATVRHSPPPLISTRPTDQQGTTAQRVFSQNTGHATTGCTHDGNNRATFAERSGRVVGRGARDITLSTVAGTLRARAPGAPRRRRVAPASRGRGRPARRGEPGSLITRGRSGTAIESGRELLARREGRRSP</sequence>
<evidence type="ECO:0000256" key="1">
    <source>
        <dbReference type="SAM" id="MobiDB-lite"/>
    </source>
</evidence>
<reference evidence="2" key="1">
    <citation type="submission" date="2022-03" db="EMBL/GenBank/DDBJ databases">
        <authorList>
            <person name="Martin H S."/>
        </authorList>
    </citation>
    <scope>NUCLEOTIDE SEQUENCE</scope>
</reference>
<feature type="compositionally biased region" description="Polar residues" evidence="1">
    <location>
        <begin position="21"/>
        <end position="32"/>
    </location>
</feature>
<protein>
    <submittedName>
        <fullName evidence="2">Uncharacterized protein</fullName>
    </submittedName>
</protein>
<evidence type="ECO:0000313" key="3">
    <source>
        <dbReference type="Proteomes" id="UP000837857"/>
    </source>
</evidence>
<dbReference type="EMBL" id="OW152823">
    <property type="protein sequence ID" value="CAH2039746.1"/>
    <property type="molecule type" value="Genomic_DNA"/>
</dbReference>
<accession>A0ABN8HTJ8</accession>